<dbReference type="OrthoDB" id="5292355at2"/>
<dbReference type="Pfam" id="PF07264">
    <property type="entry name" value="EI24"/>
    <property type="match status" value="1"/>
</dbReference>
<dbReference type="HOGENOM" id="CLU_070331_1_0_6"/>
<dbReference type="NCBIfam" id="NF003433">
    <property type="entry name" value="PRK04949.1"/>
    <property type="match status" value="1"/>
</dbReference>
<comment type="subcellular location">
    <subcellularLocation>
        <location evidence="1">Membrane</location>
        <topology evidence="1">Multi-pass membrane protein</topology>
    </subcellularLocation>
</comment>
<evidence type="ECO:0000256" key="2">
    <source>
        <dbReference type="ARBA" id="ARBA00022448"/>
    </source>
</evidence>
<evidence type="ECO:0000256" key="7">
    <source>
        <dbReference type="ARBA" id="ARBA00022989"/>
    </source>
</evidence>
<dbReference type="GO" id="GO:0005886">
    <property type="term" value="C:plasma membrane"/>
    <property type="evidence" value="ECO:0007669"/>
    <property type="project" value="TreeGrafter"/>
</dbReference>
<accession>I1YLP5</accession>
<gene>
    <name evidence="13" type="ordered locus">Q7C_2718</name>
</gene>
<feature type="transmembrane region" description="Helical" evidence="11">
    <location>
        <begin position="70"/>
        <end position="95"/>
    </location>
</feature>
<evidence type="ECO:0000256" key="1">
    <source>
        <dbReference type="ARBA" id="ARBA00004141"/>
    </source>
</evidence>
<evidence type="ECO:0000256" key="10">
    <source>
        <dbReference type="ARBA" id="ARBA00023192"/>
    </source>
</evidence>
<evidence type="ECO:0000256" key="6">
    <source>
        <dbReference type="ARBA" id="ARBA00022692"/>
    </source>
</evidence>
<keyword evidence="3" id="KW-1003">Cell membrane</keyword>
<evidence type="ECO:0000256" key="9">
    <source>
        <dbReference type="ARBA" id="ARBA00023136"/>
    </source>
</evidence>
<evidence type="ECO:0000256" key="12">
    <source>
        <dbReference type="SAM" id="SignalP"/>
    </source>
</evidence>
<dbReference type="PANTHER" id="PTHR37468:SF1">
    <property type="entry name" value="SULFATE TRANSPORTER CYSZ"/>
    <property type="match status" value="1"/>
</dbReference>
<keyword evidence="6 11" id="KW-0812">Transmembrane</keyword>
<dbReference type="PANTHER" id="PTHR37468">
    <property type="entry name" value="SULFATE TRANSPORTER CYSZ"/>
    <property type="match status" value="1"/>
</dbReference>
<keyword evidence="7 11" id="KW-1133">Transmembrane helix</keyword>
<dbReference type="Proteomes" id="UP000009145">
    <property type="component" value="Plasmid pJAM7"/>
</dbReference>
<keyword evidence="12" id="KW-0732">Signal</keyword>
<dbReference type="AlphaFoldDB" id="I1YLP5"/>
<name>I1YLP5_METFJ</name>
<organism evidence="13 14">
    <name type="scientific">Methylophaga frappieri (strain ATCC BAA-2434 / DSM 25690 / JAM7)</name>
    <dbReference type="NCBI Taxonomy" id="754477"/>
    <lineage>
        <taxon>Bacteria</taxon>
        <taxon>Pseudomonadati</taxon>
        <taxon>Pseudomonadota</taxon>
        <taxon>Gammaproteobacteria</taxon>
        <taxon>Thiotrichales</taxon>
        <taxon>Piscirickettsiaceae</taxon>
        <taxon>Methylophaga</taxon>
    </lineage>
</organism>
<protein>
    <submittedName>
        <fullName evidence="13">Conjugative transfer protein TrbL</fullName>
    </submittedName>
</protein>
<feature type="chain" id="PRO_5003654693" evidence="12">
    <location>
        <begin position="28"/>
        <end position="251"/>
    </location>
</feature>
<keyword evidence="10" id="KW-0198">Cysteine biosynthesis</keyword>
<dbReference type="GO" id="GO:0019344">
    <property type="term" value="P:cysteine biosynthetic process"/>
    <property type="evidence" value="ECO:0007669"/>
    <property type="project" value="UniProtKB-KW"/>
</dbReference>
<evidence type="ECO:0000313" key="14">
    <source>
        <dbReference type="Proteomes" id="UP000009145"/>
    </source>
</evidence>
<geneLocation type="plasmid" evidence="14">
    <name>pJAM7</name>
</geneLocation>
<keyword evidence="13" id="KW-0614">Plasmid</keyword>
<dbReference type="KEGG" id="mec:Q7C_2718"/>
<dbReference type="GO" id="GO:0009675">
    <property type="term" value="F:high-affinity sulfate:proton symporter activity"/>
    <property type="evidence" value="ECO:0007669"/>
    <property type="project" value="TreeGrafter"/>
</dbReference>
<evidence type="ECO:0000256" key="3">
    <source>
        <dbReference type="ARBA" id="ARBA00022475"/>
    </source>
</evidence>
<reference evidence="13 14" key="1">
    <citation type="journal article" date="2012" name="J. Bacteriol.">
        <title>Complete genome sequences of Methylophaga sp. strain JAM1 and Methylophaga sp. strain JAM7.</title>
        <authorList>
            <person name="Villeneuve C."/>
            <person name="Martineau C."/>
            <person name="Mauffrey F."/>
            <person name="Villemur R."/>
        </authorList>
    </citation>
    <scope>NUCLEOTIDE SEQUENCE [LARGE SCALE GENOMIC DNA]</scope>
    <source>
        <strain evidence="13 14">JAM7</strain>
        <plasmid evidence="14">pJAM7</plasmid>
    </source>
</reference>
<feature type="signal peptide" evidence="12">
    <location>
        <begin position="1"/>
        <end position="27"/>
    </location>
</feature>
<dbReference type="GO" id="GO:0000103">
    <property type="term" value="P:sulfate assimilation"/>
    <property type="evidence" value="ECO:0007669"/>
    <property type="project" value="TreeGrafter"/>
</dbReference>
<proteinExistence type="predicted"/>
<keyword evidence="5" id="KW-0028">Amino-acid biosynthesis</keyword>
<evidence type="ECO:0000256" key="8">
    <source>
        <dbReference type="ARBA" id="ARBA00023032"/>
    </source>
</evidence>
<keyword evidence="9 11" id="KW-0472">Membrane</keyword>
<keyword evidence="4" id="KW-0997">Cell inner membrane</keyword>
<feature type="transmembrane region" description="Helical" evidence="11">
    <location>
        <begin position="216"/>
        <end position="238"/>
    </location>
</feature>
<sequence precursor="true">MKLPANLKSAMPLIVWLAFFVAAPAHAAIDNSGVLDDVLARYSAAAASWAGVITDAATWLPEWLSNALMWILWPLFAVLIVLIVFFTFSILANIVAAPFNGLLAEAVEKRLSNQAPPEQTLWQLIADTPRMIFNELRKLAYLLKWMIPLFILSWIPGLNLIAPLLWLFFTSWTLALDYHDYPMGNHLMGFKQQRELLRTKRSLALGFGMTTLGATMIPVINFLIIPVAVAGATALYVARLQNMTKIPTKVV</sequence>
<dbReference type="PATRIC" id="fig|754477.3.peg.2672"/>
<keyword evidence="14" id="KW-1185">Reference proteome</keyword>
<keyword evidence="2" id="KW-0813">Transport</keyword>
<dbReference type="RefSeq" id="WP_014708255.1">
    <property type="nucleotide sequence ID" value="NC_017858.1"/>
</dbReference>
<dbReference type="EMBL" id="CP003381">
    <property type="protein sequence ID" value="AFJ03838.1"/>
    <property type="molecule type" value="Genomic_DNA"/>
</dbReference>
<evidence type="ECO:0000256" key="4">
    <source>
        <dbReference type="ARBA" id="ARBA00022519"/>
    </source>
</evidence>
<evidence type="ECO:0000256" key="5">
    <source>
        <dbReference type="ARBA" id="ARBA00022605"/>
    </source>
</evidence>
<feature type="transmembrane region" description="Helical" evidence="11">
    <location>
        <begin position="145"/>
        <end position="169"/>
    </location>
</feature>
<dbReference type="InterPro" id="IPR050480">
    <property type="entry name" value="CysZ-like"/>
</dbReference>
<evidence type="ECO:0000313" key="13">
    <source>
        <dbReference type="EMBL" id="AFJ03838.1"/>
    </source>
</evidence>
<dbReference type="InterPro" id="IPR059112">
    <property type="entry name" value="CysZ/EI24"/>
</dbReference>
<evidence type="ECO:0000256" key="11">
    <source>
        <dbReference type="SAM" id="Phobius"/>
    </source>
</evidence>
<keyword evidence="8" id="KW-0764">Sulfate transport</keyword>